<evidence type="ECO:0000313" key="2">
    <source>
        <dbReference type="Proteomes" id="UP000250235"/>
    </source>
</evidence>
<protein>
    <submittedName>
        <fullName evidence="1">Uncharacterized protein</fullName>
    </submittedName>
</protein>
<dbReference type="Proteomes" id="UP000250235">
    <property type="component" value="Unassembled WGS sequence"/>
</dbReference>
<reference evidence="1 2" key="1">
    <citation type="journal article" date="2015" name="Proc. Natl. Acad. Sci. U.S.A.">
        <title>The resurrection genome of Boea hygrometrica: A blueprint for survival of dehydration.</title>
        <authorList>
            <person name="Xiao L."/>
            <person name="Yang G."/>
            <person name="Zhang L."/>
            <person name="Yang X."/>
            <person name="Zhao S."/>
            <person name="Ji Z."/>
            <person name="Zhou Q."/>
            <person name="Hu M."/>
            <person name="Wang Y."/>
            <person name="Chen M."/>
            <person name="Xu Y."/>
            <person name="Jin H."/>
            <person name="Xiao X."/>
            <person name="Hu G."/>
            <person name="Bao F."/>
            <person name="Hu Y."/>
            <person name="Wan P."/>
            <person name="Li L."/>
            <person name="Deng X."/>
            <person name="Kuang T."/>
            <person name="Xiang C."/>
            <person name="Zhu J.K."/>
            <person name="Oliver M.J."/>
            <person name="He Y."/>
        </authorList>
    </citation>
    <scope>NUCLEOTIDE SEQUENCE [LARGE SCALE GENOMIC DNA]</scope>
    <source>
        <strain evidence="2">cv. XS01</strain>
    </source>
</reference>
<organism evidence="1 2">
    <name type="scientific">Dorcoceras hygrometricum</name>
    <dbReference type="NCBI Taxonomy" id="472368"/>
    <lineage>
        <taxon>Eukaryota</taxon>
        <taxon>Viridiplantae</taxon>
        <taxon>Streptophyta</taxon>
        <taxon>Embryophyta</taxon>
        <taxon>Tracheophyta</taxon>
        <taxon>Spermatophyta</taxon>
        <taxon>Magnoliopsida</taxon>
        <taxon>eudicotyledons</taxon>
        <taxon>Gunneridae</taxon>
        <taxon>Pentapetalae</taxon>
        <taxon>asterids</taxon>
        <taxon>lamiids</taxon>
        <taxon>Lamiales</taxon>
        <taxon>Gesneriaceae</taxon>
        <taxon>Didymocarpoideae</taxon>
        <taxon>Trichosporeae</taxon>
        <taxon>Loxocarpinae</taxon>
        <taxon>Dorcoceras</taxon>
    </lineage>
</organism>
<evidence type="ECO:0000313" key="1">
    <source>
        <dbReference type="EMBL" id="KZT75885.1"/>
    </source>
</evidence>
<sequence>MAAARCKIARRKVAGRANRCAMSSAASHEDRARRAADRRCCAQVLRNPSPGDGSLVAGSCAGDALLLRRLCDDGWALSAAVGAAVRRAWRDVARGWRANFSCGAAAPAMS</sequence>
<accession>A0A2Z6ZRY0</accession>
<keyword evidence="2" id="KW-1185">Reference proteome</keyword>
<gene>
    <name evidence="1" type="ORF">F511_47090</name>
</gene>
<dbReference type="AlphaFoldDB" id="A0A2Z6ZRY0"/>
<proteinExistence type="predicted"/>
<dbReference type="EMBL" id="KV180017">
    <property type="protein sequence ID" value="KZT75885.1"/>
    <property type="molecule type" value="Genomic_DNA"/>
</dbReference>
<name>A0A2Z6ZRY0_9LAMI</name>